<dbReference type="HOGENOM" id="CLU_711589_0_0_0"/>
<name>H9ZNU4_THETH</name>
<accession>H9ZNU4</accession>
<evidence type="ECO:0008006" key="5">
    <source>
        <dbReference type="Google" id="ProtNLM"/>
    </source>
</evidence>
<keyword evidence="2" id="KW-0732">Signal</keyword>
<dbReference type="EMBL" id="CP003252">
    <property type="protein sequence ID" value="AFH38004.1"/>
    <property type="molecule type" value="Genomic_DNA"/>
</dbReference>
<evidence type="ECO:0000313" key="4">
    <source>
        <dbReference type="Proteomes" id="UP000007388"/>
    </source>
</evidence>
<feature type="compositionally biased region" description="Polar residues" evidence="1">
    <location>
        <begin position="189"/>
        <end position="206"/>
    </location>
</feature>
<dbReference type="STRING" id="798128.TtJL18_0083"/>
<organism evidence="3 4">
    <name type="scientific">Thermus thermophilus JL-18</name>
    <dbReference type="NCBI Taxonomy" id="798128"/>
    <lineage>
        <taxon>Bacteria</taxon>
        <taxon>Thermotogati</taxon>
        <taxon>Deinococcota</taxon>
        <taxon>Deinococci</taxon>
        <taxon>Thermales</taxon>
        <taxon>Thermaceae</taxon>
        <taxon>Thermus</taxon>
    </lineage>
</organism>
<evidence type="ECO:0000313" key="3">
    <source>
        <dbReference type="EMBL" id="AFH38004.1"/>
    </source>
</evidence>
<gene>
    <name evidence="3" type="ORF">TtJL18_0083</name>
</gene>
<dbReference type="KEGG" id="ttl:TtJL18_0083"/>
<feature type="signal peptide" evidence="2">
    <location>
        <begin position="1"/>
        <end position="23"/>
    </location>
</feature>
<dbReference type="PROSITE" id="PS51257">
    <property type="entry name" value="PROKAR_LIPOPROTEIN"/>
    <property type="match status" value="1"/>
</dbReference>
<evidence type="ECO:0000256" key="2">
    <source>
        <dbReference type="SAM" id="SignalP"/>
    </source>
</evidence>
<dbReference type="RefSeq" id="WP_014628868.1">
    <property type="nucleotide sequence ID" value="NC_017587.1"/>
</dbReference>
<feature type="chain" id="PRO_5003623929" description="Lipoprotein" evidence="2">
    <location>
        <begin position="24"/>
        <end position="388"/>
    </location>
</feature>
<evidence type="ECO:0000256" key="1">
    <source>
        <dbReference type="SAM" id="MobiDB-lite"/>
    </source>
</evidence>
<reference evidence="3 4" key="1">
    <citation type="journal article" date="2013" name="Genome Announc.">
        <title>Whole Genome Sequencing of Thermus oshimai JL-2 and Thermus thermophilus JL-18, Incomplete Denitrifiers from the United States Great Basin.</title>
        <authorList>
            <person name="Murugapiran S.K."/>
            <person name="Huntemann M."/>
            <person name="Wei C.L."/>
            <person name="Han J."/>
            <person name="Detter J.C."/>
            <person name="Han C.S."/>
            <person name="Erkkila T.H."/>
            <person name="Teshima H."/>
            <person name="Chen A."/>
            <person name="Kyrpides N."/>
            <person name="Mavrommatis K."/>
            <person name="Markowitz V."/>
            <person name="Szeto E."/>
            <person name="Ivanova N."/>
            <person name="Pagani I."/>
            <person name="Lam J."/>
            <person name="McDonald A.I."/>
            <person name="Dodsworth J.A."/>
            <person name="Pati A."/>
            <person name="Goodwin L."/>
            <person name="Peters L."/>
            <person name="Pitluck S."/>
            <person name="Woyke T."/>
            <person name="Hedlund B.P."/>
        </authorList>
    </citation>
    <scope>NUCLEOTIDE SEQUENCE [LARGE SCALE GENOMIC DNA]</scope>
    <source>
        <strain evidence="3 4">JL-18</strain>
    </source>
</reference>
<proteinExistence type="predicted"/>
<dbReference type="PATRIC" id="fig|798128.4.peg.79"/>
<dbReference type="AlphaFoldDB" id="H9ZNU4"/>
<feature type="region of interest" description="Disordered" evidence="1">
    <location>
        <begin position="187"/>
        <end position="206"/>
    </location>
</feature>
<sequence>MRYGYSVLLAVGLLAACSGSPQGLQPQVAAGPEVAVEKTANPGFTRVYTWTIAKRVTDPADALLLAPGQAYRVEYAVDLVGTPTDRDFQVEGTVTIKNTGVGAVVLKAPTDTLSTGEAVHLSCGVDFPYTLAEGASLVCTYSQTLPDGKPRTNTVTVPWGTDGTSFPHTASAEKAFAFQEPSQVVDGSVTVSDPSATPTQATSGVSPEGVITQTHLFERWVRFDACGEYEVENTATFTTHTTGTQGSASATVKVTVPCQGGCTLTQGYWKTHSRYGPAPYDATWAGIGEDTPFYLSGQSHLEVLWTPPAGGNAYYILAHQFIAAQLNVLNGASTTPAVDAALAWADQFFQTYKPSDPLSKAVANQAKGYASTLDAYNNGLAGPVHCSE</sequence>
<protein>
    <recommendedName>
        <fullName evidence="5">Lipoprotein</fullName>
    </recommendedName>
</protein>
<dbReference type="Proteomes" id="UP000007388">
    <property type="component" value="Chromosome"/>
</dbReference>